<dbReference type="EMBL" id="BMAW01128038">
    <property type="protein sequence ID" value="GFU23749.1"/>
    <property type="molecule type" value="Genomic_DNA"/>
</dbReference>
<organism evidence="2 3">
    <name type="scientific">Nephila pilipes</name>
    <name type="common">Giant wood spider</name>
    <name type="synonym">Nephila maculata</name>
    <dbReference type="NCBI Taxonomy" id="299642"/>
    <lineage>
        <taxon>Eukaryota</taxon>
        <taxon>Metazoa</taxon>
        <taxon>Ecdysozoa</taxon>
        <taxon>Arthropoda</taxon>
        <taxon>Chelicerata</taxon>
        <taxon>Arachnida</taxon>
        <taxon>Araneae</taxon>
        <taxon>Araneomorphae</taxon>
        <taxon>Entelegynae</taxon>
        <taxon>Araneoidea</taxon>
        <taxon>Nephilidae</taxon>
        <taxon>Nephila</taxon>
    </lineage>
</organism>
<feature type="non-terminal residue" evidence="2">
    <location>
        <position position="1"/>
    </location>
</feature>
<dbReference type="EMBL" id="BMAW01042052">
    <property type="protein sequence ID" value="GFS32277.1"/>
    <property type="molecule type" value="Genomic_DNA"/>
</dbReference>
<evidence type="ECO:0000313" key="2">
    <source>
        <dbReference type="EMBL" id="GFU23749.1"/>
    </source>
</evidence>
<protein>
    <submittedName>
        <fullName evidence="2">Uncharacterized protein</fullName>
    </submittedName>
</protein>
<evidence type="ECO:0000313" key="1">
    <source>
        <dbReference type="EMBL" id="GFS32277.1"/>
    </source>
</evidence>
<dbReference type="Proteomes" id="UP000887013">
    <property type="component" value="Unassembled WGS sequence"/>
</dbReference>
<name>A0A8X6UJI2_NEPPI</name>
<accession>A0A8X6UJI2</accession>
<gene>
    <name evidence="2" type="ORF">NPIL_629181</name>
    <name evidence="1" type="ORF">NPIL_77311</name>
</gene>
<proteinExistence type="predicted"/>
<dbReference type="AlphaFoldDB" id="A0A8X6UJI2"/>
<reference evidence="2" key="1">
    <citation type="submission" date="2020-08" db="EMBL/GenBank/DDBJ databases">
        <title>Multicomponent nature underlies the extraordinary mechanical properties of spider dragline silk.</title>
        <authorList>
            <person name="Kono N."/>
            <person name="Nakamura H."/>
            <person name="Mori M."/>
            <person name="Yoshida Y."/>
            <person name="Ohtoshi R."/>
            <person name="Malay A.D."/>
            <person name="Moran D.A.P."/>
            <person name="Tomita M."/>
            <person name="Numata K."/>
            <person name="Arakawa K."/>
        </authorList>
    </citation>
    <scope>NUCLEOTIDE SEQUENCE</scope>
</reference>
<keyword evidence="3" id="KW-1185">Reference proteome</keyword>
<comment type="caution">
    <text evidence="2">The sequence shown here is derived from an EMBL/GenBank/DDBJ whole genome shotgun (WGS) entry which is preliminary data.</text>
</comment>
<sequence>TNGFVSEESIYASSRLHTTVQQVLTHCSSKQWMICSNAAISACCRDVNPRSFTAVFVMTKLLPTAT</sequence>
<evidence type="ECO:0000313" key="3">
    <source>
        <dbReference type="Proteomes" id="UP000887013"/>
    </source>
</evidence>